<accession>A0A517N977</accession>
<evidence type="ECO:0000313" key="6">
    <source>
        <dbReference type="EMBL" id="QDT03681.1"/>
    </source>
</evidence>
<evidence type="ECO:0000256" key="3">
    <source>
        <dbReference type="ARBA" id="ARBA00038493"/>
    </source>
</evidence>
<dbReference type="Pfam" id="PF01965">
    <property type="entry name" value="DJ-1_PfpI"/>
    <property type="match status" value="1"/>
</dbReference>
<evidence type="ECO:0000256" key="2">
    <source>
        <dbReference type="ARBA" id="ARBA00023239"/>
    </source>
</evidence>
<dbReference type="InterPro" id="IPR050325">
    <property type="entry name" value="Prot/Nucl_acid_deglycase"/>
</dbReference>
<dbReference type="KEGG" id="rlc:K227x_20650"/>
<proteinExistence type="inferred from homology"/>
<dbReference type="EMBL" id="CP036525">
    <property type="protein sequence ID" value="QDT03681.1"/>
    <property type="molecule type" value="Genomic_DNA"/>
</dbReference>
<comment type="similarity">
    <text evidence="3">Belongs to the peptidase C56 family. HSP31-like subfamily.</text>
</comment>
<reference evidence="6 7" key="1">
    <citation type="submission" date="2019-02" db="EMBL/GenBank/DDBJ databases">
        <title>Deep-cultivation of Planctomycetes and their phenomic and genomic characterization uncovers novel biology.</title>
        <authorList>
            <person name="Wiegand S."/>
            <person name="Jogler M."/>
            <person name="Boedeker C."/>
            <person name="Pinto D."/>
            <person name="Vollmers J."/>
            <person name="Rivas-Marin E."/>
            <person name="Kohn T."/>
            <person name="Peeters S.H."/>
            <person name="Heuer A."/>
            <person name="Rast P."/>
            <person name="Oberbeckmann S."/>
            <person name="Bunk B."/>
            <person name="Jeske O."/>
            <person name="Meyerdierks A."/>
            <person name="Storesund J.E."/>
            <person name="Kallscheuer N."/>
            <person name="Luecker S."/>
            <person name="Lage O.M."/>
            <person name="Pohl T."/>
            <person name="Merkel B.J."/>
            <person name="Hornburger P."/>
            <person name="Mueller R.-W."/>
            <person name="Bruemmer F."/>
            <person name="Labrenz M."/>
            <person name="Spormann A.M."/>
            <person name="Op den Camp H."/>
            <person name="Overmann J."/>
            <person name="Amann R."/>
            <person name="Jetten M.S.M."/>
            <person name="Mascher T."/>
            <person name="Medema M.H."/>
            <person name="Devos D.P."/>
            <person name="Kaster A.-K."/>
            <person name="Ovreas L."/>
            <person name="Rohde M."/>
            <person name="Galperin M.Y."/>
            <person name="Jogler C."/>
        </authorList>
    </citation>
    <scope>NUCLEOTIDE SEQUENCE [LARGE SCALE GENOMIC DNA]</scope>
    <source>
        <strain evidence="6 7">K22_7</strain>
    </source>
</reference>
<sequence length="264" mass="27808" precursor="true">MKRTLLIALSTVTIFSLFQLTASSQAESPATKPHAARVDVQPALFVLTSHSKMGDLDRKTGYYVPEAAHPWKVLTDAGIAVEFASVKGGEPPADALKLEDPVVNLFWTNPQVRKQLASTKPIAQVNPADYSAIFVVGGHGAMWDLPGNEALQGILAKQYDSGGVVAAVCHGPAALVNVKLSNGRYLVDGKTVAAFTDDEERAVGLADTVPFLLSSSLSQRGATMQKSANFQSSVVADGRLITGQNPASAEGVGKRIAEAVLQGR</sequence>
<keyword evidence="1" id="KW-0346">Stress response</keyword>
<dbReference type="Gene3D" id="3.40.50.880">
    <property type="match status" value="1"/>
</dbReference>
<dbReference type="EC" id="4.2.1.130" evidence="6"/>
<dbReference type="InterPro" id="IPR002818">
    <property type="entry name" value="DJ-1/PfpI"/>
</dbReference>
<dbReference type="SUPFAM" id="SSF52317">
    <property type="entry name" value="Class I glutamine amidotransferase-like"/>
    <property type="match status" value="1"/>
</dbReference>
<protein>
    <submittedName>
        <fullName evidence="6">Molecular chaperone Hsp31 and glyoxalase 3</fullName>
        <ecNumber evidence="6">4.2.1.130</ecNumber>
    </submittedName>
</protein>
<dbReference type="GO" id="GO:0019172">
    <property type="term" value="F:glyoxalase III activity"/>
    <property type="evidence" value="ECO:0007669"/>
    <property type="project" value="UniProtKB-EC"/>
</dbReference>
<evidence type="ECO:0000256" key="1">
    <source>
        <dbReference type="ARBA" id="ARBA00023016"/>
    </source>
</evidence>
<dbReference type="AlphaFoldDB" id="A0A517N977"/>
<keyword evidence="7" id="KW-1185">Reference proteome</keyword>
<evidence type="ECO:0000259" key="5">
    <source>
        <dbReference type="Pfam" id="PF01965"/>
    </source>
</evidence>
<dbReference type="OrthoDB" id="9800516at2"/>
<dbReference type="RefSeq" id="WP_145169313.1">
    <property type="nucleotide sequence ID" value="NZ_CP036525.1"/>
</dbReference>
<evidence type="ECO:0000256" key="4">
    <source>
        <dbReference type="SAM" id="SignalP"/>
    </source>
</evidence>
<organism evidence="6 7">
    <name type="scientific">Rubripirellula lacrimiformis</name>
    <dbReference type="NCBI Taxonomy" id="1930273"/>
    <lineage>
        <taxon>Bacteria</taxon>
        <taxon>Pseudomonadati</taxon>
        <taxon>Planctomycetota</taxon>
        <taxon>Planctomycetia</taxon>
        <taxon>Pirellulales</taxon>
        <taxon>Pirellulaceae</taxon>
        <taxon>Rubripirellula</taxon>
    </lineage>
</organism>
<feature type="signal peptide" evidence="4">
    <location>
        <begin position="1"/>
        <end position="26"/>
    </location>
</feature>
<dbReference type="Proteomes" id="UP000318538">
    <property type="component" value="Chromosome"/>
</dbReference>
<keyword evidence="2 6" id="KW-0456">Lyase</keyword>
<evidence type="ECO:0000313" key="7">
    <source>
        <dbReference type="Proteomes" id="UP000318538"/>
    </source>
</evidence>
<dbReference type="PANTHER" id="PTHR48094">
    <property type="entry name" value="PROTEIN/NUCLEIC ACID DEGLYCASE DJ-1-RELATED"/>
    <property type="match status" value="1"/>
</dbReference>
<dbReference type="GO" id="GO:0019243">
    <property type="term" value="P:methylglyoxal catabolic process to D-lactate via S-lactoyl-glutathione"/>
    <property type="evidence" value="ECO:0007669"/>
    <property type="project" value="TreeGrafter"/>
</dbReference>
<name>A0A517N977_9BACT</name>
<dbReference type="PANTHER" id="PTHR48094:SF11">
    <property type="entry name" value="GLUTATHIONE-INDEPENDENT GLYOXALASE HSP31-RELATED"/>
    <property type="match status" value="1"/>
</dbReference>
<keyword evidence="4" id="KW-0732">Signal</keyword>
<feature type="domain" description="DJ-1/PfpI" evidence="5">
    <location>
        <begin position="66"/>
        <end position="258"/>
    </location>
</feature>
<gene>
    <name evidence="6" type="primary">hchA</name>
    <name evidence="6" type="ORF">K227x_20650</name>
</gene>
<feature type="chain" id="PRO_5022224496" evidence="4">
    <location>
        <begin position="27"/>
        <end position="264"/>
    </location>
</feature>
<dbReference type="GO" id="GO:0005737">
    <property type="term" value="C:cytoplasm"/>
    <property type="evidence" value="ECO:0007669"/>
    <property type="project" value="TreeGrafter"/>
</dbReference>
<dbReference type="CDD" id="cd03141">
    <property type="entry name" value="GATase1_Hsp31_like"/>
    <property type="match status" value="1"/>
</dbReference>
<dbReference type="InterPro" id="IPR029062">
    <property type="entry name" value="Class_I_gatase-like"/>
</dbReference>